<keyword evidence="4" id="KW-0812">Transmembrane</keyword>
<name>A0A0F5N4B6_9MYCO</name>
<feature type="transmembrane region" description="Helical" evidence="4">
    <location>
        <begin position="35"/>
        <end position="56"/>
    </location>
</feature>
<evidence type="ECO:0000313" key="5">
    <source>
        <dbReference type="EMBL" id="ORW18604.1"/>
    </source>
</evidence>
<evidence type="ECO:0000256" key="3">
    <source>
        <dbReference type="SAM" id="MobiDB-lite"/>
    </source>
</evidence>
<dbReference type="PANTHER" id="PTHR37042:SF4">
    <property type="entry name" value="OUTER MEMBRANE PROTEIN RV1973"/>
    <property type="match status" value="1"/>
</dbReference>
<comment type="subcellular location">
    <subcellularLocation>
        <location evidence="1">Membrane</location>
    </subcellularLocation>
</comment>
<feature type="region of interest" description="Disordered" evidence="3">
    <location>
        <begin position="1"/>
        <end position="29"/>
    </location>
</feature>
<feature type="compositionally biased region" description="Low complexity" evidence="3">
    <location>
        <begin position="1"/>
        <end position="14"/>
    </location>
</feature>
<evidence type="ECO:0000256" key="1">
    <source>
        <dbReference type="ARBA" id="ARBA00004370"/>
    </source>
</evidence>
<organism evidence="5 6">
    <name type="scientific">Mycobacterium nebraskense</name>
    <dbReference type="NCBI Taxonomy" id="244292"/>
    <lineage>
        <taxon>Bacteria</taxon>
        <taxon>Bacillati</taxon>
        <taxon>Actinomycetota</taxon>
        <taxon>Actinomycetes</taxon>
        <taxon>Mycobacteriales</taxon>
        <taxon>Mycobacteriaceae</taxon>
        <taxon>Mycobacterium</taxon>
    </lineage>
</organism>
<dbReference type="Proteomes" id="UP000193781">
    <property type="component" value="Unassembled WGS sequence"/>
</dbReference>
<protein>
    <submittedName>
        <fullName evidence="5">Mammalian cell entry protein</fullName>
    </submittedName>
</protein>
<evidence type="ECO:0000256" key="2">
    <source>
        <dbReference type="ARBA" id="ARBA00023136"/>
    </source>
</evidence>
<dbReference type="PANTHER" id="PTHR37042">
    <property type="entry name" value="OUTER MEMBRANE PROTEIN RV1973"/>
    <property type="match status" value="1"/>
</dbReference>
<dbReference type="AlphaFoldDB" id="A0A0F5N4B6"/>
<dbReference type="EMBL" id="LQPH01000144">
    <property type="protein sequence ID" value="ORW18604.1"/>
    <property type="molecule type" value="Genomic_DNA"/>
</dbReference>
<evidence type="ECO:0000256" key="4">
    <source>
        <dbReference type="SAM" id="Phobius"/>
    </source>
</evidence>
<sequence length="189" mass="20194">MADDAATAELTELPAEVDDDAKTEKAPRGPAPVRLTLTIGLVIVAALIGLVGWVGLRAHRAHEAQQQRTLFLQAGRQSAVNLTTVDFREVDADVQRILAGATGDLYDNFSKRSQPFIDVVLRTQSKSAGTVTEAGIESQSGDRAEVLVAVTVHTSNAGAAEQEPHAWRMRLSVLKVGGVAKVSNVEFVR</sequence>
<dbReference type="RefSeq" id="WP_046186792.1">
    <property type="nucleotide sequence ID" value="NZ_JACPNT010000048.1"/>
</dbReference>
<dbReference type="GO" id="GO:0016020">
    <property type="term" value="C:membrane"/>
    <property type="evidence" value="ECO:0007669"/>
    <property type="project" value="UniProtKB-SubCell"/>
</dbReference>
<evidence type="ECO:0000313" key="6">
    <source>
        <dbReference type="Proteomes" id="UP000193781"/>
    </source>
</evidence>
<dbReference type="OrthoDB" id="4774723at2"/>
<keyword evidence="6" id="KW-1185">Reference proteome</keyword>
<gene>
    <name evidence="5" type="ORF">AWC17_10170</name>
</gene>
<accession>A0A0F5N4B6</accession>
<reference evidence="5 6" key="1">
    <citation type="submission" date="2016-01" db="EMBL/GenBank/DDBJ databases">
        <title>The new phylogeny of the genus Mycobacterium.</title>
        <authorList>
            <person name="Tarcisio F."/>
            <person name="Conor M."/>
            <person name="Antonella G."/>
            <person name="Elisabetta G."/>
            <person name="Giulia F.S."/>
            <person name="Sara T."/>
            <person name="Anna F."/>
            <person name="Clotilde B."/>
            <person name="Roberto B."/>
            <person name="Veronica D.S."/>
            <person name="Fabio R."/>
            <person name="Monica P."/>
            <person name="Olivier J."/>
            <person name="Enrico T."/>
            <person name="Nicola S."/>
        </authorList>
    </citation>
    <scope>NUCLEOTIDE SEQUENCE [LARGE SCALE GENOMIC DNA]</scope>
    <source>
        <strain evidence="5 6">DSM 44803</strain>
    </source>
</reference>
<proteinExistence type="predicted"/>
<keyword evidence="2 4" id="KW-0472">Membrane</keyword>
<keyword evidence="4" id="KW-1133">Transmembrane helix</keyword>
<comment type="caution">
    <text evidence="5">The sequence shown here is derived from an EMBL/GenBank/DDBJ whole genome shotgun (WGS) entry which is preliminary data.</text>
</comment>
<dbReference type="STRING" id="244292.ABW17_00215"/>